<feature type="transmembrane region" description="Helical" evidence="1">
    <location>
        <begin position="215"/>
        <end position="241"/>
    </location>
</feature>
<feature type="transmembrane region" description="Helical" evidence="1">
    <location>
        <begin position="299"/>
        <end position="321"/>
    </location>
</feature>
<protein>
    <recommendedName>
        <fullName evidence="4">G-protein coupled receptors family 1 profile domain-containing protein</fullName>
    </recommendedName>
</protein>
<organism evidence="2 3">
    <name type="scientific">Meganyctiphanes norvegica</name>
    <name type="common">Northern krill</name>
    <name type="synonym">Thysanopoda norvegica</name>
    <dbReference type="NCBI Taxonomy" id="48144"/>
    <lineage>
        <taxon>Eukaryota</taxon>
        <taxon>Metazoa</taxon>
        <taxon>Ecdysozoa</taxon>
        <taxon>Arthropoda</taxon>
        <taxon>Crustacea</taxon>
        <taxon>Multicrustacea</taxon>
        <taxon>Malacostraca</taxon>
        <taxon>Eumalacostraca</taxon>
        <taxon>Eucarida</taxon>
        <taxon>Euphausiacea</taxon>
        <taxon>Euphausiidae</taxon>
        <taxon>Meganyctiphanes</taxon>
    </lineage>
</organism>
<evidence type="ECO:0000313" key="3">
    <source>
        <dbReference type="Proteomes" id="UP001497623"/>
    </source>
</evidence>
<dbReference type="InterPro" id="IPR053093">
    <property type="entry name" value="GPCR-like"/>
</dbReference>
<evidence type="ECO:0008006" key="4">
    <source>
        <dbReference type="Google" id="ProtNLM"/>
    </source>
</evidence>
<feature type="transmembrane region" description="Helical" evidence="1">
    <location>
        <begin position="140"/>
        <end position="161"/>
    </location>
</feature>
<reference evidence="2 3" key="1">
    <citation type="submission" date="2024-05" db="EMBL/GenBank/DDBJ databases">
        <authorList>
            <person name="Wallberg A."/>
        </authorList>
    </citation>
    <scope>NUCLEOTIDE SEQUENCE [LARGE SCALE GENOMIC DNA]</scope>
</reference>
<proteinExistence type="predicted"/>
<evidence type="ECO:0000256" key="1">
    <source>
        <dbReference type="SAM" id="Phobius"/>
    </source>
</evidence>
<evidence type="ECO:0000313" key="2">
    <source>
        <dbReference type="EMBL" id="CAL4144269.1"/>
    </source>
</evidence>
<feature type="transmembrane region" description="Helical" evidence="1">
    <location>
        <begin position="99"/>
        <end position="119"/>
    </location>
</feature>
<dbReference type="PANTHER" id="PTHR47760">
    <property type="entry name" value="G-PROTEIN COUPLED RECEPTOR B0563.6-LIKE PROTEIN-RELATED"/>
    <property type="match status" value="1"/>
</dbReference>
<keyword evidence="1" id="KW-0812">Transmembrane</keyword>
<feature type="transmembrane region" description="Helical" evidence="1">
    <location>
        <begin position="26"/>
        <end position="47"/>
    </location>
</feature>
<dbReference type="Gene3D" id="1.20.1070.10">
    <property type="entry name" value="Rhodopsin 7-helix transmembrane proteins"/>
    <property type="match status" value="1"/>
</dbReference>
<dbReference type="PANTHER" id="PTHR47760:SF1">
    <property type="entry name" value="G-PROTEIN COUPLED RECEPTORS FAMILY 1 PROFILE DOMAIN-CONTAINING PROTEIN"/>
    <property type="match status" value="1"/>
</dbReference>
<dbReference type="EMBL" id="CAXKWB010034219">
    <property type="protein sequence ID" value="CAL4144269.1"/>
    <property type="molecule type" value="Genomic_DNA"/>
</dbReference>
<keyword evidence="3" id="KW-1185">Reference proteome</keyword>
<feature type="transmembrane region" description="Helical" evidence="1">
    <location>
        <begin position="253"/>
        <end position="279"/>
    </location>
</feature>
<accession>A0AAV2RZG6</accession>
<sequence>AVTTMVESDYVVPKDVRAVHHLAYDILLPSCIIVGIAINAICGLLLFRPRIRALHITKYLHFMVFVDFLGLVACIPANITSGYCAYSSYAAAFYHSHFGWILVNFFRYSSLYILVWLTYDRALGIWAPKQFLRAKQPGVVKRRLGFSICFIILVDMMAFAIGQVKPVTSEQGETFYLSVPAYKLKMEDVQLSMEDMAPDNIGILASGKWFKCYKIFMTCVFQVAPGGILIGLSASLVIGILRKKVHRTSDGGGNGAFLNTIAVLTVNVLFILCSLPYALLTVGFKTESKCFGSAEAEQILFIFNLLQICWSIVNILVFIFLNKECKKEIKSILISIKLKCLCRTPRNDLKHIVPHIVVDNEMCIKRSASEEELRRKGSKCVSWALSNESFAENMEHSECTLEDDFRGRAMTIS</sequence>
<dbReference type="SUPFAM" id="SSF81321">
    <property type="entry name" value="Family A G protein-coupled receptor-like"/>
    <property type="match status" value="1"/>
</dbReference>
<comment type="caution">
    <text evidence="2">The sequence shown here is derived from an EMBL/GenBank/DDBJ whole genome shotgun (WGS) entry which is preliminary data.</text>
</comment>
<feature type="transmembrane region" description="Helical" evidence="1">
    <location>
        <begin position="59"/>
        <end position="79"/>
    </location>
</feature>
<dbReference type="Proteomes" id="UP001497623">
    <property type="component" value="Unassembled WGS sequence"/>
</dbReference>
<keyword evidence="1" id="KW-0472">Membrane</keyword>
<name>A0AAV2RZG6_MEGNR</name>
<feature type="non-terminal residue" evidence="2">
    <location>
        <position position="1"/>
    </location>
</feature>
<keyword evidence="1" id="KW-1133">Transmembrane helix</keyword>
<dbReference type="AlphaFoldDB" id="A0AAV2RZG6"/>
<gene>
    <name evidence="2" type="ORF">MNOR_LOCUS29485</name>
</gene>